<evidence type="ECO:0008006" key="4">
    <source>
        <dbReference type="Google" id="ProtNLM"/>
    </source>
</evidence>
<dbReference type="EMBL" id="JAUEPT010000039">
    <property type="protein sequence ID" value="KAK0439156.1"/>
    <property type="molecule type" value="Genomic_DNA"/>
</dbReference>
<reference evidence="2" key="1">
    <citation type="submission" date="2023-06" db="EMBL/GenBank/DDBJ databases">
        <authorList>
            <consortium name="Lawrence Berkeley National Laboratory"/>
            <person name="Ahrendt S."/>
            <person name="Sahu N."/>
            <person name="Indic B."/>
            <person name="Wong-Bajracharya J."/>
            <person name="Merenyi Z."/>
            <person name="Ke H.-M."/>
            <person name="Monk M."/>
            <person name="Kocsube S."/>
            <person name="Drula E."/>
            <person name="Lipzen A."/>
            <person name="Balint B."/>
            <person name="Henrissat B."/>
            <person name="Andreopoulos B."/>
            <person name="Martin F.M."/>
            <person name="Harder C.B."/>
            <person name="Rigling D."/>
            <person name="Ford K.L."/>
            <person name="Foster G.D."/>
            <person name="Pangilinan J."/>
            <person name="Papanicolaou A."/>
            <person name="Barry K."/>
            <person name="LaButti K."/>
            <person name="Viragh M."/>
            <person name="Koriabine M."/>
            <person name="Yan M."/>
            <person name="Riley R."/>
            <person name="Champramary S."/>
            <person name="Plett K.L."/>
            <person name="Tsai I.J."/>
            <person name="Slot J."/>
            <person name="Sipos G."/>
            <person name="Plett J."/>
            <person name="Nagy L.G."/>
            <person name="Grigoriev I.V."/>
        </authorList>
    </citation>
    <scope>NUCLEOTIDE SEQUENCE</scope>
    <source>
        <strain evidence="2">FPL87.14</strain>
    </source>
</reference>
<protein>
    <recommendedName>
        <fullName evidence="4">Secreted protein</fullName>
    </recommendedName>
</protein>
<organism evidence="2 3">
    <name type="scientific">Armillaria borealis</name>
    <dbReference type="NCBI Taxonomy" id="47425"/>
    <lineage>
        <taxon>Eukaryota</taxon>
        <taxon>Fungi</taxon>
        <taxon>Dikarya</taxon>
        <taxon>Basidiomycota</taxon>
        <taxon>Agaricomycotina</taxon>
        <taxon>Agaricomycetes</taxon>
        <taxon>Agaricomycetidae</taxon>
        <taxon>Agaricales</taxon>
        <taxon>Marasmiineae</taxon>
        <taxon>Physalacriaceae</taxon>
        <taxon>Armillaria</taxon>
    </lineage>
</organism>
<evidence type="ECO:0000313" key="2">
    <source>
        <dbReference type="EMBL" id="KAK0439156.1"/>
    </source>
</evidence>
<accession>A0AA39MLE6</accession>
<gene>
    <name evidence="2" type="ORF">EV421DRAFT_1821504</name>
</gene>
<sequence>MPSSHTLCVLAMVLPNSSALLGAPLVCGFNKFGADVISPSGIPSEATSLDTENMSDLCAEQSPRTFNGENRLTIHPNLTFCHKLSSSKDVGCRCPFGSCSFLPHQFRENQTPKHPSPPTFLMYKVQKGS</sequence>
<name>A0AA39MLE6_9AGAR</name>
<evidence type="ECO:0000256" key="1">
    <source>
        <dbReference type="SAM" id="SignalP"/>
    </source>
</evidence>
<comment type="caution">
    <text evidence="2">The sequence shown here is derived from an EMBL/GenBank/DDBJ whole genome shotgun (WGS) entry which is preliminary data.</text>
</comment>
<keyword evidence="3" id="KW-1185">Reference proteome</keyword>
<evidence type="ECO:0000313" key="3">
    <source>
        <dbReference type="Proteomes" id="UP001175226"/>
    </source>
</evidence>
<feature type="signal peptide" evidence="1">
    <location>
        <begin position="1"/>
        <end position="19"/>
    </location>
</feature>
<dbReference type="AlphaFoldDB" id="A0AA39MLE6"/>
<feature type="chain" id="PRO_5041377941" description="Secreted protein" evidence="1">
    <location>
        <begin position="20"/>
        <end position="129"/>
    </location>
</feature>
<keyword evidence="1" id="KW-0732">Signal</keyword>
<proteinExistence type="predicted"/>
<dbReference type="Proteomes" id="UP001175226">
    <property type="component" value="Unassembled WGS sequence"/>
</dbReference>